<accession>A0ABT4VDZ5</accession>
<dbReference type="PANTHER" id="PTHR35869">
    <property type="entry name" value="OUTER-MEMBRANE LIPOPROTEIN CARRIER PROTEIN"/>
    <property type="match status" value="1"/>
</dbReference>
<dbReference type="Pfam" id="PF03548">
    <property type="entry name" value="LolA"/>
    <property type="match status" value="1"/>
</dbReference>
<evidence type="ECO:0000256" key="1">
    <source>
        <dbReference type="ARBA" id="ARBA00022729"/>
    </source>
</evidence>
<proteinExistence type="predicted"/>
<dbReference type="SUPFAM" id="SSF89392">
    <property type="entry name" value="Prokaryotic lipoproteins and lipoprotein localization factors"/>
    <property type="match status" value="1"/>
</dbReference>
<gene>
    <name evidence="2" type="primary">lolA</name>
    <name evidence="2" type="ORF">PF021_04370</name>
</gene>
<dbReference type="InterPro" id="IPR029046">
    <property type="entry name" value="LolA/LolB/LppX"/>
</dbReference>
<sequence length="171" mass="19937">MIRISALFFICITFIFGEIKNIKSFEAEFTQILHSQSDNIVYKGRILSLAPYYVLWDYSSPIIKQIYIQRDSMIIYEPRLKQAIISSLQENLDILSLIKSAKKIKDNLYESTIMGQKYNLTFKDGILNSITFEDSLKNQVEIKFSQIKVDSSIEPHIFEFKPTSDIDIIYN</sequence>
<keyword evidence="3" id="KW-1185">Reference proteome</keyword>
<keyword evidence="1" id="KW-0732">Signal</keyword>
<organism evidence="2 3">
    <name type="scientific">Helicobacter ibis</name>
    <dbReference type="NCBI Taxonomy" id="2962633"/>
    <lineage>
        <taxon>Bacteria</taxon>
        <taxon>Pseudomonadati</taxon>
        <taxon>Campylobacterota</taxon>
        <taxon>Epsilonproteobacteria</taxon>
        <taxon>Campylobacterales</taxon>
        <taxon>Helicobacteraceae</taxon>
        <taxon>Helicobacter</taxon>
    </lineage>
</organism>
<evidence type="ECO:0000313" key="3">
    <source>
        <dbReference type="Proteomes" id="UP001210261"/>
    </source>
</evidence>
<comment type="caution">
    <text evidence="2">The sequence shown here is derived from an EMBL/GenBank/DDBJ whole genome shotgun (WGS) entry which is preliminary data.</text>
</comment>
<dbReference type="Gene3D" id="2.50.20.10">
    <property type="entry name" value="Lipoprotein localisation LolA/LolB/LppX"/>
    <property type="match status" value="1"/>
</dbReference>
<dbReference type="EMBL" id="JAQHXR010000002">
    <property type="protein sequence ID" value="MDA3968908.1"/>
    <property type="molecule type" value="Genomic_DNA"/>
</dbReference>
<evidence type="ECO:0000313" key="2">
    <source>
        <dbReference type="EMBL" id="MDA3968908.1"/>
    </source>
</evidence>
<dbReference type="NCBIfam" id="NF000663">
    <property type="entry name" value="PRK00031.2-1"/>
    <property type="match status" value="1"/>
</dbReference>
<dbReference type="RefSeq" id="WP_271021200.1">
    <property type="nucleotide sequence ID" value="NZ_JAQHXR010000002.1"/>
</dbReference>
<dbReference type="PANTHER" id="PTHR35869:SF1">
    <property type="entry name" value="OUTER-MEMBRANE LIPOPROTEIN CARRIER PROTEIN"/>
    <property type="match status" value="1"/>
</dbReference>
<dbReference type="InterPro" id="IPR004564">
    <property type="entry name" value="OM_lipoprot_carrier_LolA-like"/>
</dbReference>
<dbReference type="Proteomes" id="UP001210261">
    <property type="component" value="Unassembled WGS sequence"/>
</dbReference>
<dbReference type="CDD" id="cd16325">
    <property type="entry name" value="LolA"/>
    <property type="match status" value="1"/>
</dbReference>
<protein>
    <submittedName>
        <fullName evidence="2">LolA-like outer membrane lipoprotein chaperone</fullName>
    </submittedName>
</protein>
<name>A0ABT4VDZ5_9HELI</name>
<reference evidence="2 3" key="1">
    <citation type="submission" date="2023-01" db="EMBL/GenBank/DDBJ databases">
        <title>Description of Helicobacter ibis sp. nov. isolated from faecal droppings of black-faced ibis (Theristicus melanopis).</title>
        <authorList>
            <person name="Lopez-Cantillo M."/>
            <person name="Vidal-Veuthey B."/>
            <person name="Mella A."/>
            <person name="De La Haba R."/>
            <person name="Collado L."/>
        </authorList>
    </citation>
    <scope>NUCLEOTIDE SEQUENCE [LARGE SCALE GENOMIC DNA]</scope>
    <source>
        <strain evidence="2 3">A82</strain>
    </source>
</reference>